<comment type="caution">
    <text evidence="4">The sequence shown here is derived from an EMBL/GenBank/DDBJ whole genome shotgun (WGS) entry which is preliminary data.</text>
</comment>
<dbReference type="PROSITE" id="PS51155">
    <property type="entry name" value="CHIT_BIND_RR_2"/>
    <property type="match status" value="1"/>
</dbReference>
<gene>
    <name evidence="4" type="ORF">LSTR_LSTR009854</name>
</gene>
<dbReference type="PANTHER" id="PTHR12236">
    <property type="entry name" value="STRUCTURAL CONTITUENT OF CUTICLE"/>
    <property type="match status" value="1"/>
</dbReference>
<organism evidence="4 5">
    <name type="scientific">Laodelphax striatellus</name>
    <name type="common">Small brown planthopper</name>
    <name type="synonym">Delphax striatella</name>
    <dbReference type="NCBI Taxonomy" id="195883"/>
    <lineage>
        <taxon>Eukaryota</taxon>
        <taxon>Metazoa</taxon>
        <taxon>Ecdysozoa</taxon>
        <taxon>Arthropoda</taxon>
        <taxon>Hexapoda</taxon>
        <taxon>Insecta</taxon>
        <taxon>Pterygota</taxon>
        <taxon>Neoptera</taxon>
        <taxon>Paraneoptera</taxon>
        <taxon>Hemiptera</taxon>
        <taxon>Auchenorrhyncha</taxon>
        <taxon>Fulgoroidea</taxon>
        <taxon>Delphacidae</taxon>
        <taxon>Criomorphinae</taxon>
        <taxon>Laodelphax</taxon>
    </lineage>
</organism>
<dbReference type="GO" id="GO:0042302">
    <property type="term" value="F:structural constituent of cuticle"/>
    <property type="evidence" value="ECO:0007669"/>
    <property type="project" value="UniProtKB-UniRule"/>
</dbReference>
<name>A0A482XPU6_LAOST</name>
<evidence type="ECO:0008006" key="6">
    <source>
        <dbReference type="Google" id="ProtNLM"/>
    </source>
</evidence>
<reference evidence="4 5" key="1">
    <citation type="journal article" date="2017" name="Gigascience">
        <title>Genome sequence of the small brown planthopper, Laodelphax striatellus.</title>
        <authorList>
            <person name="Zhu J."/>
            <person name="Jiang F."/>
            <person name="Wang X."/>
            <person name="Yang P."/>
            <person name="Bao Y."/>
            <person name="Zhao W."/>
            <person name="Wang W."/>
            <person name="Lu H."/>
            <person name="Wang Q."/>
            <person name="Cui N."/>
            <person name="Li J."/>
            <person name="Chen X."/>
            <person name="Luo L."/>
            <person name="Yu J."/>
            <person name="Kang L."/>
            <person name="Cui F."/>
        </authorList>
    </citation>
    <scope>NUCLEOTIDE SEQUENCE [LARGE SCALE GENOMIC DNA]</scope>
    <source>
        <strain evidence="4">Lst14</strain>
    </source>
</reference>
<evidence type="ECO:0000313" key="4">
    <source>
        <dbReference type="EMBL" id="RZF48165.1"/>
    </source>
</evidence>
<protein>
    <recommendedName>
        <fullName evidence="6">Cuticle protein</fullName>
    </recommendedName>
</protein>
<keyword evidence="1 2" id="KW-0193">Cuticle</keyword>
<dbReference type="STRING" id="195883.A0A482XPU6"/>
<sequence length="386" mass="40558">MDASPTQLTHTFITLQVVAKQHIHSAMAYKLFLLAACVAVARAGVVPVAPAYAAPAYAHAAYAAPAYAAPAYKVAAPAYAAPAYAAPAYAKVAAPVAYAPKAVVADEYDPNPSYSYAYDIQDALTGDSKSQHESRQGDVVQGSYSLVEPDEPDAARGRIEYTADPQQRIQTPSRPQKTLGHPVSPKGRQSHVSNPRNLVYHKEVVHPHGLVTSSLGLRLPVSTDHFRSGSMRVRCVASLSPLLWQGDKERSPPPSPPPPPPTRLPPPLTPPPPTRLPPPHTLHQPTLTTTKSSFTLFLLAACVAVARAGVVPVAPAYAAPAYAHAAYAAPAYAAPAYKVAAPAYAAPAYAAPAYAKVATPAKDVGSDLVSINGLTEEQGRSQPDSD</sequence>
<evidence type="ECO:0000256" key="2">
    <source>
        <dbReference type="PROSITE-ProRule" id="PRU00497"/>
    </source>
</evidence>
<keyword evidence="5" id="KW-1185">Reference proteome</keyword>
<dbReference type="InterPro" id="IPR000618">
    <property type="entry name" value="Insect_cuticle"/>
</dbReference>
<dbReference type="GO" id="GO:0031012">
    <property type="term" value="C:extracellular matrix"/>
    <property type="evidence" value="ECO:0007669"/>
    <property type="project" value="TreeGrafter"/>
</dbReference>
<feature type="region of interest" description="Disordered" evidence="3">
    <location>
        <begin position="125"/>
        <end position="195"/>
    </location>
</feature>
<evidence type="ECO:0000256" key="3">
    <source>
        <dbReference type="SAM" id="MobiDB-lite"/>
    </source>
</evidence>
<dbReference type="PANTHER" id="PTHR12236:SF95">
    <property type="entry name" value="CUTICULAR PROTEIN 76BD, ISOFORM C-RELATED"/>
    <property type="match status" value="1"/>
</dbReference>
<dbReference type="GO" id="GO:0005615">
    <property type="term" value="C:extracellular space"/>
    <property type="evidence" value="ECO:0007669"/>
    <property type="project" value="TreeGrafter"/>
</dbReference>
<feature type="region of interest" description="Disordered" evidence="3">
    <location>
        <begin position="244"/>
        <end position="286"/>
    </location>
</feature>
<evidence type="ECO:0000256" key="1">
    <source>
        <dbReference type="ARBA" id="ARBA00022460"/>
    </source>
</evidence>
<feature type="compositionally biased region" description="Pro residues" evidence="3">
    <location>
        <begin position="252"/>
        <end position="280"/>
    </location>
</feature>
<feature type="compositionally biased region" description="Polar residues" evidence="3">
    <location>
        <begin position="164"/>
        <end position="176"/>
    </location>
</feature>
<dbReference type="EMBL" id="QKKF02002773">
    <property type="protein sequence ID" value="RZF48165.1"/>
    <property type="molecule type" value="Genomic_DNA"/>
</dbReference>
<dbReference type="AlphaFoldDB" id="A0A482XPU6"/>
<evidence type="ECO:0000313" key="5">
    <source>
        <dbReference type="Proteomes" id="UP000291343"/>
    </source>
</evidence>
<dbReference type="InParanoid" id="A0A482XPU6"/>
<dbReference type="Pfam" id="PF00379">
    <property type="entry name" value="Chitin_bind_4"/>
    <property type="match status" value="1"/>
</dbReference>
<proteinExistence type="predicted"/>
<dbReference type="InterPro" id="IPR051217">
    <property type="entry name" value="Insect_Cuticle_Struc_Prot"/>
</dbReference>
<accession>A0A482XPU6</accession>
<dbReference type="Proteomes" id="UP000291343">
    <property type="component" value="Unassembled WGS sequence"/>
</dbReference>
<dbReference type="OrthoDB" id="6415662at2759"/>